<name>A0ABN9D2V0_9NEOB</name>
<evidence type="ECO:0000313" key="1">
    <source>
        <dbReference type="EMBL" id="CAI9566814.1"/>
    </source>
</evidence>
<reference evidence="1" key="1">
    <citation type="submission" date="2023-05" db="EMBL/GenBank/DDBJ databases">
        <authorList>
            <person name="Stuckert A."/>
        </authorList>
    </citation>
    <scope>NUCLEOTIDE SEQUENCE</scope>
</reference>
<proteinExistence type="predicted"/>
<organism evidence="1 2">
    <name type="scientific">Staurois parvus</name>
    <dbReference type="NCBI Taxonomy" id="386267"/>
    <lineage>
        <taxon>Eukaryota</taxon>
        <taxon>Metazoa</taxon>
        <taxon>Chordata</taxon>
        <taxon>Craniata</taxon>
        <taxon>Vertebrata</taxon>
        <taxon>Euteleostomi</taxon>
        <taxon>Amphibia</taxon>
        <taxon>Batrachia</taxon>
        <taxon>Anura</taxon>
        <taxon>Neobatrachia</taxon>
        <taxon>Ranoidea</taxon>
        <taxon>Ranidae</taxon>
        <taxon>Staurois</taxon>
    </lineage>
</organism>
<accession>A0ABN9D2V0</accession>
<sequence>MLPSSAANLCQSVLHISAASQYPSQCPSVLPISAHQCHLSVFIIVPYQCRISVPPHQCSPMLPHQCRLPVSISAASSVH</sequence>
<dbReference type="Proteomes" id="UP001162483">
    <property type="component" value="Unassembled WGS sequence"/>
</dbReference>
<keyword evidence="2" id="KW-1185">Reference proteome</keyword>
<dbReference type="EMBL" id="CATNWA010014067">
    <property type="protein sequence ID" value="CAI9566814.1"/>
    <property type="molecule type" value="Genomic_DNA"/>
</dbReference>
<protein>
    <submittedName>
        <fullName evidence="1">Uncharacterized protein</fullName>
    </submittedName>
</protein>
<evidence type="ECO:0000313" key="2">
    <source>
        <dbReference type="Proteomes" id="UP001162483"/>
    </source>
</evidence>
<comment type="caution">
    <text evidence="1">The sequence shown here is derived from an EMBL/GenBank/DDBJ whole genome shotgun (WGS) entry which is preliminary data.</text>
</comment>
<gene>
    <name evidence="1" type="ORF">SPARVUS_LOCUS6442490</name>
</gene>